<dbReference type="GO" id="GO:0090313">
    <property type="term" value="P:regulation of protein targeting to membrane"/>
    <property type="evidence" value="ECO:0007669"/>
    <property type="project" value="TreeGrafter"/>
</dbReference>
<evidence type="ECO:0000256" key="1">
    <source>
        <dbReference type="SAM" id="MobiDB-lite"/>
    </source>
</evidence>
<dbReference type="AlphaFoldDB" id="A0A4R3J9C7"/>
<feature type="compositionally biased region" description="Polar residues" evidence="1">
    <location>
        <begin position="651"/>
        <end position="677"/>
    </location>
</feature>
<dbReference type="PANTHER" id="PTHR30441">
    <property type="entry name" value="DUF748 DOMAIN-CONTAINING PROTEIN"/>
    <property type="match status" value="1"/>
</dbReference>
<dbReference type="EMBL" id="SLZW01000006">
    <property type="protein sequence ID" value="TCS62084.1"/>
    <property type="molecule type" value="Genomic_DNA"/>
</dbReference>
<proteinExistence type="predicted"/>
<dbReference type="Proteomes" id="UP000295304">
    <property type="component" value="Unassembled WGS sequence"/>
</dbReference>
<feature type="domain" description="AsmA" evidence="2">
    <location>
        <begin position="1"/>
        <end position="143"/>
    </location>
</feature>
<protein>
    <submittedName>
        <fullName evidence="3">Uncharacterized protein involved in outer membrane biogenesis</fullName>
    </submittedName>
</protein>
<organism evidence="3 4">
    <name type="scientific">Varunaivibrio sulfuroxidans</name>
    <dbReference type="NCBI Taxonomy" id="1773489"/>
    <lineage>
        <taxon>Bacteria</taxon>
        <taxon>Pseudomonadati</taxon>
        <taxon>Pseudomonadota</taxon>
        <taxon>Alphaproteobacteria</taxon>
        <taxon>Rhodospirillales</taxon>
        <taxon>Magnetovibrionaceae</taxon>
        <taxon>Varunaivibrio</taxon>
    </lineage>
</organism>
<dbReference type="Pfam" id="PF05170">
    <property type="entry name" value="AsmA"/>
    <property type="match status" value="2"/>
</dbReference>
<evidence type="ECO:0000313" key="3">
    <source>
        <dbReference type="EMBL" id="TCS62084.1"/>
    </source>
</evidence>
<dbReference type="PANTHER" id="PTHR30441:SF4">
    <property type="entry name" value="PROTEIN ASMA"/>
    <property type="match status" value="1"/>
</dbReference>
<gene>
    <name evidence="3" type="ORF">EDD55_10638</name>
</gene>
<accession>A0A4R3J9C7</accession>
<dbReference type="RefSeq" id="WP_132939169.1">
    <property type="nucleotide sequence ID" value="NZ_CP119676.1"/>
</dbReference>
<dbReference type="OrthoDB" id="5749006at2"/>
<sequence length="697" mass="73134">MRRVLKIAGVTMLLVVAVAVSAVVMLSQMDFNRFKDTISAEVKAATGRDLKITGNITLKTALTPTLSVDGVTFANASWSQTPTMATVRHVEARLDLWPLLLGTVHIQHLAIDGVTILAEVGADGKANWEFPSVSRTPPAENTADMGAPSTGEGVFVPRISDIAMRNVRVRFVNHRDAQDVTLSLDRLNARAQTYDAPIRWDVLGRLGDAEVAAVARTGSLRQLLESGRETFPVYLELKGPGLSVKMEGGVDQPAQGLGVDIAVSAQVMNTQRLARALGASMPVVAETTVNFNLKGAGAHYGFGDIAVHSGRSDLGGRLDVDFSGARPKLTADLTAVRLDLDQILPGWDGASTATDVSQGGAPDKRLFSAAPLPWGMLKQVDVTASISLGKLIAHRTEIDHVEAQFAISDGELNSKTLSAELGGTKVDGVLSASVADQEPRLALRLESRALDVGSMLKLLGQPPYLDLKLDGDIDVHGTGRSVRQIMATLGGRVLLVGRDGRLNDTTLQAAMTGLQNVLPWINDQNATAINCTVARFDVYRGLATAQALMMDTTALDAWGRGSADLRDEKLDFSVSTSAKNVSLAKLALPFKIQGTFLEPKVTTDVGGAVAGALGVVGGVLSTPAQLLGSLVGARGDATALSASCLKALGNASGQPKTPETSRPGNASPRTPQSTPLNLPSGDLGKGVEGLVKGVIGR</sequence>
<dbReference type="InterPro" id="IPR052894">
    <property type="entry name" value="AsmA-related"/>
</dbReference>
<feature type="region of interest" description="Disordered" evidence="1">
    <location>
        <begin position="649"/>
        <end position="685"/>
    </location>
</feature>
<dbReference type="GO" id="GO:0005886">
    <property type="term" value="C:plasma membrane"/>
    <property type="evidence" value="ECO:0007669"/>
    <property type="project" value="TreeGrafter"/>
</dbReference>
<keyword evidence="4" id="KW-1185">Reference proteome</keyword>
<dbReference type="InterPro" id="IPR007844">
    <property type="entry name" value="AsmA"/>
</dbReference>
<feature type="domain" description="AsmA" evidence="2">
    <location>
        <begin position="309"/>
        <end position="546"/>
    </location>
</feature>
<comment type="caution">
    <text evidence="3">The sequence shown here is derived from an EMBL/GenBank/DDBJ whole genome shotgun (WGS) entry which is preliminary data.</text>
</comment>
<reference evidence="3 4" key="1">
    <citation type="submission" date="2019-03" db="EMBL/GenBank/DDBJ databases">
        <title>Genomic Encyclopedia of Type Strains, Phase IV (KMG-IV): sequencing the most valuable type-strain genomes for metagenomic binning, comparative biology and taxonomic classification.</title>
        <authorList>
            <person name="Goeker M."/>
        </authorList>
    </citation>
    <scope>NUCLEOTIDE SEQUENCE [LARGE SCALE GENOMIC DNA]</scope>
    <source>
        <strain evidence="3 4">DSM 101688</strain>
    </source>
</reference>
<name>A0A4R3J9C7_9PROT</name>
<evidence type="ECO:0000313" key="4">
    <source>
        <dbReference type="Proteomes" id="UP000295304"/>
    </source>
</evidence>
<feature type="region of interest" description="Disordered" evidence="1">
    <location>
        <begin position="129"/>
        <end position="150"/>
    </location>
</feature>
<evidence type="ECO:0000259" key="2">
    <source>
        <dbReference type="Pfam" id="PF05170"/>
    </source>
</evidence>